<name>V2XL98_MONRO</name>
<comment type="caution">
    <text evidence="2">The sequence shown here is derived from an EMBL/GenBank/DDBJ whole genome shotgun (WGS) entry which is preliminary data.</text>
</comment>
<dbReference type="Proteomes" id="UP000017559">
    <property type="component" value="Unassembled WGS sequence"/>
</dbReference>
<dbReference type="EMBL" id="AWSO01000130">
    <property type="protein sequence ID" value="ESK94517.1"/>
    <property type="molecule type" value="Genomic_DNA"/>
</dbReference>
<organism evidence="2 3">
    <name type="scientific">Moniliophthora roreri (strain MCA 2997)</name>
    <name type="common">Cocoa frosty pod rot fungus</name>
    <name type="synonym">Crinipellis roreri</name>
    <dbReference type="NCBI Taxonomy" id="1381753"/>
    <lineage>
        <taxon>Eukaryota</taxon>
        <taxon>Fungi</taxon>
        <taxon>Dikarya</taxon>
        <taxon>Basidiomycota</taxon>
        <taxon>Agaricomycotina</taxon>
        <taxon>Agaricomycetes</taxon>
        <taxon>Agaricomycetidae</taxon>
        <taxon>Agaricales</taxon>
        <taxon>Marasmiineae</taxon>
        <taxon>Marasmiaceae</taxon>
        <taxon>Moniliophthora</taxon>
    </lineage>
</organism>
<dbReference type="PANTHER" id="PTHR28221">
    <property type="entry name" value="RNA POLYMERASE I-SPECIFIC TRANSCRIPTION INITIATION FACTOR RRN6"/>
    <property type="match status" value="1"/>
</dbReference>
<feature type="region of interest" description="Disordered" evidence="1">
    <location>
        <begin position="746"/>
        <end position="782"/>
    </location>
</feature>
<dbReference type="KEGG" id="mrr:Moror_7984"/>
<feature type="compositionally biased region" description="Polar residues" evidence="1">
    <location>
        <begin position="796"/>
        <end position="807"/>
    </location>
</feature>
<feature type="region of interest" description="Disordered" evidence="1">
    <location>
        <begin position="796"/>
        <end position="842"/>
    </location>
</feature>
<proteinExistence type="predicted"/>
<dbReference type="InterPro" id="IPR019350">
    <property type="entry name" value="RNA_pol_I-sp_TIF_RRN6-like"/>
</dbReference>
<accession>V2XL98</accession>
<dbReference type="HOGENOM" id="CLU_007284_0_0_1"/>
<reference evidence="2 3" key="1">
    <citation type="journal article" date="2014" name="BMC Genomics">
        <title>Genome and secretome analysis of the hemibiotrophic fungal pathogen, Moniliophthora roreri, which causes frosty pod rot disease of cacao: mechanisms of the biotrophic and necrotrophic phases.</title>
        <authorList>
            <person name="Meinhardt L.W."/>
            <person name="Costa G.G.L."/>
            <person name="Thomazella D.P.T."/>
            <person name="Teixeira P.J.P.L."/>
            <person name="Carazzolle M.F."/>
            <person name="Schuster S.C."/>
            <person name="Carlson J.E."/>
            <person name="Guiltinan M.J."/>
            <person name="Mieczkowski P."/>
            <person name="Farmer A."/>
            <person name="Ramaraj T."/>
            <person name="Crozier J."/>
            <person name="Davis R.E."/>
            <person name="Shao J."/>
            <person name="Melnick R.L."/>
            <person name="Pereira G.A.G."/>
            <person name="Bailey B.A."/>
        </authorList>
    </citation>
    <scope>NUCLEOTIDE SEQUENCE [LARGE SCALE GENOMIC DNA]</scope>
    <source>
        <strain evidence="2 3">MCA 2997</strain>
    </source>
</reference>
<gene>
    <name evidence="2" type="ORF">Moror_7984</name>
</gene>
<evidence type="ECO:0000313" key="3">
    <source>
        <dbReference type="Proteomes" id="UP000017559"/>
    </source>
</evidence>
<feature type="compositionally biased region" description="Basic and acidic residues" evidence="1">
    <location>
        <begin position="7"/>
        <end position="24"/>
    </location>
</feature>
<sequence>MEFWPAEYRHEHPKTTKERVKNQSKRYEYPSVESGRLGAVSLVERDGRFEWARAFQDNPRALKCNEPMTIFPTTRPPPTIIPQTSIQHRAEQSANFLRTVLPEVDITSELVRDELVSDERITRSLEQYNPLAGNVLEILPGAGKASQYVVFPIGELGCELNVSPILSTDQGEMFRPEAQSTRSFPTPIRQLISNKSVSEDQSSLLGVRTHGPTVILAMQPDEEPGGPKITELASFSRMHMGDRLAMDMAFLAQSLDSVLVNDRGSIYKCNIGIASLDAISHEATTFADSTWRLASSSLPHGLLFSSGKTVQEFDMRDPATPSSLFQLSDTIKDLIAGIESPLNEHIIPLCSTSEIFWLDRRAPGKPLLGYRHRRAYDRTLTTLSFNNFTLLTSRKNELVTVHDLSLPDKTLQLWSHPYALPFGQDTFTGHALIKRADEQVSMYRVSERGRIVRYDMSWSDHITAQGLEWSDGVRSLNKMELSLKPDVGPLGKRDYSTVDLRPAYNYMFVTLESLREEEERGHADAVYDLVDNLPTFWHRAEAPVDQMLTTYDILLSSGDAPEYIPRSDFLSGSIFNSTRGYRALAQSRFPWNSLREGAAWHRDIGPNLATSPSVHSDNIGELSDKLQVFDLNMDEDHLIQAERRQKEAREQLSLDLMLSKDVFCHRPVTMTPASSADLALETMTEALTLGAEPPPVDFSFLHPVRKADYYSRDEDNDSEIAPLGVRLLLKEWELGANPEQMVYKDPYEDDTLQKEPDTGPRFVHYSPPSPQEAYIPPSQVPPSLIVTSNSMVPTIQVTSKQHSSQQSQRDESQGFIASTQVLPGPFGGRPKKKPAKKRMGGF</sequence>
<feature type="region of interest" description="Disordered" evidence="1">
    <location>
        <begin position="1"/>
        <end position="24"/>
    </location>
</feature>
<protein>
    <submittedName>
        <fullName evidence="2">Uncharacterized protein</fullName>
    </submittedName>
</protein>
<evidence type="ECO:0000256" key="1">
    <source>
        <dbReference type="SAM" id="MobiDB-lite"/>
    </source>
</evidence>
<dbReference type="AlphaFoldDB" id="V2XL98"/>
<keyword evidence="3" id="KW-1185">Reference proteome</keyword>
<dbReference type="PANTHER" id="PTHR28221:SF2">
    <property type="entry name" value="RNA POLYMERASE I-SPECIFIC TRANSCRIPTION INITIATION FACTOR RRN6"/>
    <property type="match status" value="1"/>
</dbReference>
<dbReference type="OrthoDB" id="2382881at2759"/>
<evidence type="ECO:0000313" key="2">
    <source>
        <dbReference type="EMBL" id="ESK94517.1"/>
    </source>
</evidence>
<feature type="compositionally biased region" description="Basic residues" evidence="1">
    <location>
        <begin position="829"/>
        <end position="842"/>
    </location>
</feature>